<dbReference type="GO" id="GO:0016740">
    <property type="term" value="F:transferase activity"/>
    <property type="evidence" value="ECO:0007669"/>
    <property type="project" value="UniProtKB-ARBA"/>
</dbReference>
<dbReference type="Pfam" id="PF08279">
    <property type="entry name" value="HTH_11"/>
    <property type="match status" value="1"/>
</dbReference>
<feature type="binding site" evidence="2">
    <location>
        <position position="115"/>
    </location>
    <ligand>
        <name>biotin</name>
        <dbReference type="ChEBI" id="CHEBI:57586"/>
    </ligand>
</feature>
<dbReference type="InterPro" id="IPR036390">
    <property type="entry name" value="WH_DNA-bd_sf"/>
</dbReference>
<reference evidence="4 5" key="1">
    <citation type="journal article" date="2015" name="Nat. Commun.">
        <title>Production of butyrate from lysine and the Amadori product fructoselysine by a human gut commensal.</title>
        <authorList>
            <person name="Bui T.P."/>
            <person name="Ritari J."/>
            <person name="Boeren S."/>
            <person name="de Waard P."/>
            <person name="Plugge C.M."/>
            <person name="de Vos W.M."/>
        </authorList>
    </citation>
    <scope>NUCLEOTIDE SEQUENCE [LARGE SCALE GENOMIC DNA]</scope>
    <source>
        <strain evidence="4 5">AF211</strain>
    </source>
</reference>
<dbReference type="PATRIC" id="fig|1297617.4.peg.420"/>
<comment type="similarity">
    <text evidence="2">Belongs to the biotin--protein ligase family.</text>
</comment>
<keyword evidence="2" id="KW-0067">ATP-binding</keyword>
<feature type="binding site" evidence="2">
    <location>
        <begin position="91"/>
        <end position="93"/>
    </location>
    <ligand>
        <name>biotin</name>
        <dbReference type="ChEBI" id="CHEBI:57586"/>
    </ligand>
</feature>
<keyword evidence="2" id="KW-0805">Transcription regulation</keyword>
<dbReference type="eggNOG" id="COG0340">
    <property type="taxonomic scope" value="Bacteria"/>
</dbReference>
<keyword evidence="2" id="KW-0092">Biotin</keyword>
<dbReference type="GO" id="GO:0005737">
    <property type="term" value="C:cytoplasm"/>
    <property type="evidence" value="ECO:0007669"/>
    <property type="project" value="TreeGrafter"/>
</dbReference>
<dbReference type="Proteomes" id="UP000064844">
    <property type="component" value="Chromosome"/>
</dbReference>
<evidence type="ECO:0000313" key="5">
    <source>
        <dbReference type="Proteomes" id="UP000064844"/>
    </source>
</evidence>
<dbReference type="STRING" id="1297617.IB211_00416c"/>
<feature type="binding site" evidence="2">
    <location>
        <position position="188"/>
    </location>
    <ligand>
        <name>biotin</name>
        <dbReference type="ChEBI" id="CHEBI:57586"/>
    </ligand>
</feature>
<dbReference type="Gene3D" id="1.10.10.10">
    <property type="entry name" value="Winged helix-like DNA-binding domain superfamily/Winged helix DNA-binding domain"/>
    <property type="match status" value="1"/>
</dbReference>
<evidence type="ECO:0000259" key="3">
    <source>
        <dbReference type="PROSITE" id="PS51733"/>
    </source>
</evidence>
<dbReference type="InterPro" id="IPR004143">
    <property type="entry name" value="BPL_LPL_catalytic"/>
</dbReference>
<dbReference type="RefSeq" id="WP_058116934.1">
    <property type="nucleotide sequence ID" value="NZ_CAUFHD010000005.1"/>
</dbReference>
<accession>A0A0S2W0C6</accession>
<evidence type="ECO:0000256" key="1">
    <source>
        <dbReference type="ARBA" id="ARBA00022598"/>
    </source>
</evidence>
<dbReference type="InterPro" id="IPR004408">
    <property type="entry name" value="Biotin_CoA_COase_ligase"/>
</dbReference>
<name>A0A0S2W0C6_9FIRM</name>
<feature type="domain" description="BPL/LPL catalytic" evidence="3">
    <location>
        <begin position="59"/>
        <end position="263"/>
    </location>
</feature>
<dbReference type="PANTHER" id="PTHR12835:SF5">
    <property type="entry name" value="BIOTIN--PROTEIN LIGASE"/>
    <property type="match status" value="1"/>
</dbReference>
<dbReference type="HAMAP" id="MF_00978">
    <property type="entry name" value="Bifunct_BirA"/>
    <property type="match status" value="1"/>
</dbReference>
<dbReference type="KEGG" id="ibu:IB211_00416c"/>
<dbReference type="GO" id="GO:0003677">
    <property type="term" value="F:DNA binding"/>
    <property type="evidence" value="ECO:0007669"/>
    <property type="project" value="UniProtKB-UniRule"/>
</dbReference>
<organism evidence="4 5">
    <name type="scientific">Intestinimonas butyriciproducens</name>
    <dbReference type="NCBI Taxonomy" id="1297617"/>
    <lineage>
        <taxon>Bacteria</taxon>
        <taxon>Bacillati</taxon>
        <taxon>Bacillota</taxon>
        <taxon>Clostridia</taxon>
        <taxon>Eubacteriales</taxon>
        <taxon>Intestinimonas</taxon>
    </lineage>
</organism>
<dbReference type="GO" id="GO:0009249">
    <property type="term" value="P:protein lipoylation"/>
    <property type="evidence" value="ECO:0007669"/>
    <property type="project" value="UniProtKB-ARBA"/>
</dbReference>
<keyword evidence="2" id="KW-0678">Repressor</keyword>
<dbReference type="EMBL" id="CP011307">
    <property type="protein sequence ID" value="ALP92811.1"/>
    <property type="molecule type" value="Genomic_DNA"/>
</dbReference>
<dbReference type="InterPro" id="IPR013196">
    <property type="entry name" value="HTH_11"/>
</dbReference>
<dbReference type="InterPro" id="IPR030855">
    <property type="entry name" value="Bifunct_BirA"/>
</dbReference>
<comment type="function">
    <text evidence="2">Acts both as a biotin--[acetyl-CoA-carboxylase] ligase and a repressor.</text>
</comment>
<evidence type="ECO:0000256" key="2">
    <source>
        <dbReference type="HAMAP-Rule" id="MF_00978"/>
    </source>
</evidence>
<dbReference type="SUPFAM" id="SSF55681">
    <property type="entry name" value="Class II aaRS and biotin synthetases"/>
    <property type="match status" value="1"/>
</dbReference>
<dbReference type="Gene3D" id="3.30.930.10">
    <property type="entry name" value="Bira Bifunctional Protein, Domain 2"/>
    <property type="match status" value="1"/>
</dbReference>
<dbReference type="PROSITE" id="PS51733">
    <property type="entry name" value="BPL_LPL_CATALYTIC"/>
    <property type="match status" value="1"/>
</dbReference>
<dbReference type="GO" id="GO:0006355">
    <property type="term" value="P:regulation of DNA-templated transcription"/>
    <property type="evidence" value="ECO:0007669"/>
    <property type="project" value="UniProtKB-UniRule"/>
</dbReference>
<reference evidence="5" key="2">
    <citation type="submission" date="2015-04" db="EMBL/GenBank/DDBJ databases">
        <title>A butyrogenic pathway from the amino acid lysine in a human gut commensal.</title>
        <authorList>
            <person name="de Vos W.M."/>
            <person name="Bui N.T.P."/>
            <person name="Plugge C.M."/>
            <person name="Ritari J."/>
        </authorList>
    </citation>
    <scope>NUCLEOTIDE SEQUENCE [LARGE SCALE GENOMIC DNA]</scope>
    <source>
        <strain evidence="5">AF211</strain>
    </source>
</reference>
<dbReference type="GO" id="GO:0004077">
    <property type="term" value="F:biotin--[biotin carboxyl-carrier protein] ligase activity"/>
    <property type="evidence" value="ECO:0007669"/>
    <property type="project" value="UniProtKB-UniRule"/>
</dbReference>
<keyword evidence="2" id="KW-0547">Nucleotide-binding</keyword>
<keyword evidence="2" id="KW-0804">Transcription</keyword>
<dbReference type="InterPro" id="IPR008988">
    <property type="entry name" value="Transcriptional_repressor_C"/>
</dbReference>
<comment type="catalytic activity">
    <reaction evidence="2">
        <text>biotin + L-lysyl-[protein] + ATP = N(6)-biotinyl-L-lysyl-[protein] + AMP + diphosphate + H(+)</text>
        <dbReference type="Rhea" id="RHEA:11756"/>
        <dbReference type="Rhea" id="RHEA-COMP:9752"/>
        <dbReference type="Rhea" id="RHEA-COMP:10505"/>
        <dbReference type="ChEBI" id="CHEBI:15378"/>
        <dbReference type="ChEBI" id="CHEBI:29969"/>
        <dbReference type="ChEBI" id="CHEBI:30616"/>
        <dbReference type="ChEBI" id="CHEBI:33019"/>
        <dbReference type="ChEBI" id="CHEBI:57586"/>
        <dbReference type="ChEBI" id="CHEBI:83144"/>
        <dbReference type="ChEBI" id="CHEBI:456215"/>
        <dbReference type="EC" id="6.3.4.15"/>
    </reaction>
</comment>
<dbReference type="PANTHER" id="PTHR12835">
    <property type="entry name" value="BIOTIN PROTEIN LIGASE"/>
    <property type="match status" value="1"/>
</dbReference>
<gene>
    <name evidence="2" type="primary">birA</name>
    <name evidence="4" type="ORF">IB211_00416c</name>
</gene>
<evidence type="ECO:0000313" key="4">
    <source>
        <dbReference type="EMBL" id="ALP92811.1"/>
    </source>
</evidence>
<feature type="DNA-binding region" description="H-T-H motif" evidence="2">
    <location>
        <begin position="20"/>
        <end position="39"/>
    </location>
</feature>
<dbReference type="AlphaFoldDB" id="A0A0S2W0C6"/>
<protein>
    <recommendedName>
        <fullName evidence="2">Bifunctional ligase/repressor BirA</fullName>
    </recommendedName>
    <alternativeName>
        <fullName evidence="2">Biotin--[acetyl-CoA-carboxylase] ligase</fullName>
        <ecNumber evidence="2">6.3.4.15</ecNumber>
    </alternativeName>
    <alternativeName>
        <fullName evidence="2">Biotin--protein ligase</fullName>
    </alternativeName>
    <alternativeName>
        <fullName evidence="2">Biotin-[acetyl-CoA carboxylase] synthetase</fullName>
    </alternativeName>
</protein>
<keyword evidence="2" id="KW-0238">DNA-binding</keyword>
<keyword evidence="1 2" id="KW-0436">Ligase</keyword>
<dbReference type="Gene3D" id="2.30.30.100">
    <property type="match status" value="1"/>
</dbReference>
<dbReference type="SUPFAM" id="SSF50037">
    <property type="entry name" value="C-terminal domain of transcriptional repressors"/>
    <property type="match status" value="1"/>
</dbReference>
<dbReference type="InterPro" id="IPR045864">
    <property type="entry name" value="aa-tRNA-synth_II/BPL/LPL"/>
</dbReference>
<dbReference type="NCBIfam" id="TIGR00121">
    <property type="entry name" value="birA_ligase"/>
    <property type="match status" value="1"/>
</dbReference>
<dbReference type="Pfam" id="PF03099">
    <property type="entry name" value="BPL_LplA_LipB"/>
    <property type="match status" value="1"/>
</dbReference>
<feature type="binding site" evidence="2">
    <location>
        <begin position="119"/>
        <end position="121"/>
    </location>
    <ligand>
        <name>biotin</name>
        <dbReference type="ChEBI" id="CHEBI:57586"/>
    </ligand>
</feature>
<dbReference type="eggNOG" id="COG1654">
    <property type="taxonomic scope" value="Bacteria"/>
</dbReference>
<dbReference type="EC" id="6.3.4.15" evidence="2"/>
<dbReference type="SUPFAM" id="SSF46785">
    <property type="entry name" value="Winged helix' DNA-binding domain"/>
    <property type="match status" value="1"/>
</dbReference>
<keyword evidence="5" id="KW-1185">Reference proteome</keyword>
<dbReference type="CDD" id="cd16442">
    <property type="entry name" value="BPL"/>
    <property type="match status" value="1"/>
</dbReference>
<proteinExistence type="inferred from homology"/>
<dbReference type="GO" id="GO:0005524">
    <property type="term" value="F:ATP binding"/>
    <property type="evidence" value="ECO:0007669"/>
    <property type="project" value="UniProtKB-UniRule"/>
</dbReference>
<dbReference type="InterPro" id="IPR036388">
    <property type="entry name" value="WH-like_DNA-bd_sf"/>
</dbReference>
<sequence>MLQDEILTLLRSGGGAYLSGEAMSRKLGVSRAAVWKAVDALRREGYAISSGSNRGYRLESAPDTLRAGELSQALAGRLVGSNLACLETVDSTNNEIKRRAANGAPEGLAVLTDEQTGGRGRRGNAFQSLKGKGLYCSILLRPRLVLDLDKLSTLTAWVAVAASRAVEACCGLRPGIKWTNDLVLGGRKLCGILTELELEAETGEPSAVIAGIGINVGQTDGDFGPALSRVATSLEQELGSPVRRADLAVCLLRALDDMYAAFPAAKADYLAEYRARCVTTGHEVYLVRGEERLPAFAESVDEDFALLCRMPDGSRRRVTAGEVSVRGLMGYV</sequence>